<dbReference type="InterPro" id="IPR041682">
    <property type="entry name" value="AAA_14"/>
</dbReference>
<accession>A0A449A8Y0</accession>
<gene>
    <name evidence="3" type="ORF">NCTC10122_00318</name>
</gene>
<dbReference type="Pfam" id="PF13635">
    <property type="entry name" value="DUF4143"/>
    <property type="match status" value="1"/>
</dbReference>
<dbReference type="RefSeq" id="WP_129687636.1">
    <property type="nucleotide sequence ID" value="NZ_LR214970.1"/>
</dbReference>
<evidence type="ECO:0000259" key="2">
    <source>
        <dbReference type="Pfam" id="PF13635"/>
    </source>
</evidence>
<dbReference type="InterPro" id="IPR011335">
    <property type="entry name" value="Restrct_endonuc-II-like"/>
</dbReference>
<dbReference type="Pfam" id="PF13173">
    <property type="entry name" value="AAA_14"/>
    <property type="match status" value="1"/>
</dbReference>
<dbReference type="AlphaFoldDB" id="A0A449A8Y0"/>
<protein>
    <submittedName>
        <fullName evidence="3">Putative ATPase, AAA+ superfamily</fullName>
    </submittedName>
</protein>
<evidence type="ECO:0000313" key="3">
    <source>
        <dbReference type="EMBL" id="VEU60718.1"/>
    </source>
</evidence>
<dbReference type="PANTHER" id="PTHR33295">
    <property type="entry name" value="ATPASE"/>
    <property type="match status" value="1"/>
</dbReference>
<evidence type="ECO:0000313" key="4">
    <source>
        <dbReference type="Proteomes" id="UP000290942"/>
    </source>
</evidence>
<name>A0A449A8Y0_9BACT</name>
<feature type="domain" description="DUF4143" evidence="2">
    <location>
        <begin position="235"/>
        <end position="386"/>
    </location>
</feature>
<dbReference type="InterPro" id="IPR025420">
    <property type="entry name" value="DUF4143"/>
</dbReference>
<reference evidence="3 4" key="1">
    <citation type="submission" date="2019-01" db="EMBL/GenBank/DDBJ databases">
        <authorList>
            <consortium name="Pathogen Informatics"/>
        </authorList>
    </citation>
    <scope>NUCLEOTIDE SEQUENCE [LARGE SCALE GENOMIC DNA]</scope>
    <source>
        <strain evidence="3 4">NCTC10122</strain>
    </source>
</reference>
<dbReference type="SUPFAM" id="SSF52980">
    <property type="entry name" value="Restriction endonuclease-like"/>
    <property type="match status" value="1"/>
</dbReference>
<feature type="domain" description="AAA" evidence="1">
    <location>
        <begin position="25"/>
        <end position="154"/>
    </location>
</feature>
<evidence type="ECO:0000259" key="1">
    <source>
        <dbReference type="Pfam" id="PF13173"/>
    </source>
</evidence>
<dbReference type="PANTHER" id="PTHR33295:SF20">
    <property type="entry name" value="ATPASE"/>
    <property type="match status" value="1"/>
</dbReference>
<organism evidence="3 4">
    <name type="scientific">Mycoplasmopsis bovigenitalium</name>
    <dbReference type="NCBI Taxonomy" id="2112"/>
    <lineage>
        <taxon>Bacteria</taxon>
        <taxon>Bacillati</taxon>
        <taxon>Mycoplasmatota</taxon>
        <taxon>Mycoplasmoidales</taxon>
        <taxon>Metamycoplasmataceae</taxon>
        <taxon>Mycoplasmopsis</taxon>
    </lineage>
</organism>
<sequence>MVESNKQLKSRDIYLSQLIEFKDKEPIKVITGIRRSGKSSLLKLMQEHLLDNGVKEKQIISMNFESFDFQSMNYTDLYEYVKNRIVKGKRSYLFFDELQRIDKWENAINAFRVDFDCDIYITGSNSYLLSTEYSTYLAGRYVEIKMYPLSFKEFIDFHGFKLVEYKTLLGNNKKRALNANDEIVEINDLFDAYLRYGGMPGIMDIGLEQNKVLTLLDGVYSTVIIRDILQRHRKSQLSQISDTELLRKIVLFLADNIGNNTSINSISNVLLSQNMLQQVQKSSKPATKTISSYVASLKESFLFYEVKRFDIKGKEYLSTLGKYYIVDIGLRNYLLGFRDRDKGHILENIVYFELLRRGYDVCIGKINDLEVDFIATKPDEKIYIQVNQSMKNESVRDRELNALQKINNNYRKMIISLDKLIDDEFNGIEIVDLIEWLLK</sequence>
<dbReference type="EMBL" id="LR214970">
    <property type="protein sequence ID" value="VEU60718.1"/>
    <property type="molecule type" value="Genomic_DNA"/>
</dbReference>
<dbReference type="InterPro" id="IPR027417">
    <property type="entry name" value="P-loop_NTPase"/>
</dbReference>
<dbReference type="SUPFAM" id="SSF52540">
    <property type="entry name" value="P-loop containing nucleoside triphosphate hydrolases"/>
    <property type="match status" value="1"/>
</dbReference>
<proteinExistence type="predicted"/>
<dbReference type="Proteomes" id="UP000290942">
    <property type="component" value="Chromosome"/>
</dbReference>
<dbReference type="Gene3D" id="3.40.50.300">
    <property type="entry name" value="P-loop containing nucleotide triphosphate hydrolases"/>
    <property type="match status" value="1"/>
</dbReference>